<evidence type="ECO:0008006" key="3">
    <source>
        <dbReference type="Google" id="ProtNLM"/>
    </source>
</evidence>
<dbReference type="Proteomes" id="UP001470230">
    <property type="component" value="Unassembled WGS sequence"/>
</dbReference>
<sequence>MKNAISELQKDVKKHSIKGSPLLQSILSIFNENSLEGSELDVIPGSSYANSPEDITQSDLNIIFNIIVSSDELMTNNEDIASQIIAHIASFSFEYFVENLAKDLFTKRSLPLQYVSTKVSRIIVDPATGFLKNSPRSPLNDEWGDEDYKYDFFDANSPDRQTRFGKSLDKFRQMIFDQMKDFLTNDNLIEKYPPKLSVFVPSLFVSVQTTVIPPSFRIADIACGFPLRTEILLSYSKFQDQTSYSKTHDLNFKNSQTATEWSNAFALLFEETPTRCPSSIKIFEGSDCSKNIQMNFAKLILFLNLGISVQVTDEVFHNIMKFILGGNTSLAAFYIMLSQELLLVYPEFSFPLFDDIFYYIDHKIDMTNEQLFTFMLSITRFVDVLSLLPTRYLDDGQIEKLLWFTIVGLCFSDVGIRYISFKVIRSLGNFESDNKFLNLHKFIIENLSYFEQSLFYAYESHPHSILSQSKLQVLAPLKFRESLLSNDFLLWQITLSAMGIFISQQFPKEFCEMIKKNGYESLSFISKFDSNNDKYLLTFLSSLANIPYENEKDQIDNESIFITESIIKEMIKTTKNNIDNYVSMSQLYTMISPLNTSSFYLCLELLYETLQPKAVIIFLYSIVWNPDFLSIVEDSAFFGRFIDLFLIVCDSFSMIDKELMETTLDELIKVHVHSIISENDFLSSILSCFYQILNVLYQTNASHFNSPFPSTNFVVNTDDPLIVKTRKLFPLVYNLATVYLPKSNIHKYAIKTLEMWFGCNCLNDISLLCSEFFLEQLPVIGKEAPDLLKHLLSHHFDVLFATFLENALQPNGEHFFDAISSFFRADSNSSDNLPIEILKMQWNECMENYTNEAESISITKYLKPLYENSGTFILCCILYMILPNPELNDKAFITLSSLTPILLLFHMNGRRDTVTPLIETIVSICDQIGQSLSCFDSQTIYHLSKDICEHFQFCMEQLIYSMLTNIPKFDKIIIDRVLSALLPWFASIHFDIENRVISRETDLMFIRFSCFSFVEMMMSAFSEVASDDINSPLFIVWKTLATENEEDNSNFLSIVISVLYLVSSSHYHNAAYIIIRYMYQISPKIIDILSSYLSFNFSANQSYVEVSNDVQFSDVNSYFSNGSDEDESLAVIKKNDSTIIDFILKTLDKLAHDSVRPLIPFLPTIFSYCVVNLELHFKLIQTVIVDILNELQPHIENSAVPYLQEVLRIISALPIFYPTTAGKSMEELFRAENQLEQTIPRTNRSEITRAITHFFQSLSDEIAENFGFEILKWSLCCSDLYRASFAMVCYRGNLMQTNSLLIGLISRSIWTALDAITYLYNSGKDRSMIVIYARYISECYKTLRSITSVLMSNGTIGSYPMLLLIAVAGISCNVTCTALIFDAALPLLDDLLHPALFGYINGKSEFSPIHYSESTFTKYHRPWGDSFHGCARFILEYHGPNPDIDMMMSVLNNLVQDCYPLIFSESPTWMYLALLCLLPWMWSVIITDINRFFFWSPSVQRLEATSIAFSQFIQDEQVRHFFSVLMSEEEIDVFSEIEKVCSIIIPMIPTDELVLAANFFTNCLEYGQKTLKMPLYSVTTHMLAKSNDKMKIATSLHQFTDIIKKDVKASRRTYIKMYFEALNQTGLKFNLNLDEDTDTESSQINIAETQNESTIMSTSMSISMSMSTSSQFIDNDNDSGKKKKKKKIIDIQLTGPLDPQEFPSLPIFERIVAVEIPHLYDFTATEAQGITFNELNSFPPLFPIDLNIAQFEKFQNLKAAVKYIRCEPFCSWTELLSKLQTSLIETDNQENFAKRFYLSTKDKNFGQIILDVVKSLKKDEDLNDDQTQNDQQCEVANIVIDGSNPAVENLEEVYDYEQMPDQNFDDDVQMPIFDSDPFTFVYLTPKMFVPTIEQANLIGADVFDENANYQ</sequence>
<proteinExistence type="predicted"/>
<organism evidence="1 2">
    <name type="scientific">Tritrichomonas musculus</name>
    <dbReference type="NCBI Taxonomy" id="1915356"/>
    <lineage>
        <taxon>Eukaryota</taxon>
        <taxon>Metamonada</taxon>
        <taxon>Parabasalia</taxon>
        <taxon>Tritrichomonadida</taxon>
        <taxon>Tritrichomonadidae</taxon>
        <taxon>Tritrichomonas</taxon>
    </lineage>
</organism>
<reference evidence="1 2" key="1">
    <citation type="submission" date="2024-04" db="EMBL/GenBank/DDBJ databases">
        <title>Tritrichomonas musculus Genome.</title>
        <authorList>
            <person name="Alves-Ferreira E."/>
            <person name="Grigg M."/>
            <person name="Lorenzi H."/>
            <person name="Galac M."/>
        </authorList>
    </citation>
    <scope>NUCLEOTIDE SEQUENCE [LARGE SCALE GENOMIC DNA]</scope>
    <source>
        <strain evidence="1 2">EAF2021</strain>
    </source>
</reference>
<name>A0ABR2HJD4_9EUKA</name>
<accession>A0ABR2HJD4</accession>
<dbReference type="EMBL" id="JAPFFF010000027">
    <property type="protein sequence ID" value="KAK8847993.1"/>
    <property type="molecule type" value="Genomic_DNA"/>
</dbReference>
<evidence type="ECO:0000313" key="2">
    <source>
        <dbReference type="Proteomes" id="UP001470230"/>
    </source>
</evidence>
<comment type="caution">
    <text evidence="1">The sequence shown here is derived from an EMBL/GenBank/DDBJ whole genome shotgun (WGS) entry which is preliminary data.</text>
</comment>
<keyword evidence="2" id="KW-1185">Reference proteome</keyword>
<evidence type="ECO:0000313" key="1">
    <source>
        <dbReference type="EMBL" id="KAK8847993.1"/>
    </source>
</evidence>
<protein>
    <recommendedName>
        <fullName evidence="3">HECT domain-containing protein</fullName>
    </recommendedName>
</protein>
<gene>
    <name evidence="1" type="ORF">M9Y10_019045</name>
</gene>